<gene>
    <name evidence="8" type="ORF">EDD36DRAFT_479813</name>
</gene>
<dbReference type="InterPro" id="IPR050121">
    <property type="entry name" value="Cytochrome_P450_monoxygenase"/>
</dbReference>
<dbReference type="InterPro" id="IPR002401">
    <property type="entry name" value="Cyt_P450_E_grp-I"/>
</dbReference>
<dbReference type="InterPro" id="IPR036396">
    <property type="entry name" value="Cyt_P450_sf"/>
</dbReference>
<evidence type="ECO:0000256" key="6">
    <source>
        <dbReference type="PIRSR" id="PIRSR602401-1"/>
    </source>
</evidence>
<keyword evidence="6 7" id="KW-0349">Heme</keyword>
<dbReference type="GO" id="GO:0005506">
    <property type="term" value="F:iron ion binding"/>
    <property type="evidence" value="ECO:0007669"/>
    <property type="project" value="InterPro"/>
</dbReference>
<evidence type="ECO:0000313" key="8">
    <source>
        <dbReference type="EMBL" id="KAI1617860.1"/>
    </source>
</evidence>
<dbReference type="AlphaFoldDB" id="A0AAN6II18"/>
<dbReference type="InterPro" id="IPR017972">
    <property type="entry name" value="Cyt_P450_CS"/>
</dbReference>
<sequence length="497" mass="55285">MEMLSLAGLLFASGFLLLAGKIITVYLRFASIPGPFLAGFTDLWRWRAQNSRGYSARLVHLHQTYGKLVRLGPNHISISDPDAVPIVYTTNPVWHKAPSYHPAAPISGGRAVPSIIAMTEAQHTAVRRSVGSAFTTNSLLDYESAIEASGNDLLEALEKQTSLDITHYLQLWAVDVLMRLAFNESLGFMQKGDDVDGILEAIVGRFDHWGHWSAVPTLEYYLFKSPFASFVKKKANSALARVGLEKIQARSMSQSQMQNRDLMQKFLDGQAKHPDLVSHDEILGIIMSTIGAGADTTAGTMTYTLYLLCQNPEAMQGLKDELQQALENGSMTYPPKWTQVNRLPYLEAVLKESMRLMPIAAWGLDRVVPQGGATICGHYFPAGTVVGCQIDATMLDEDVYGRDSALFRPERWMEAAEDQRRRMDRAFIAFSAGKRICMGIHIAWLELKKALPLLVMNFDMALVNPNQNLKEEIRISAVKYAPPIWMSLCKKEVTSQG</sequence>
<dbReference type="EMBL" id="MU404350">
    <property type="protein sequence ID" value="KAI1617860.1"/>
    <property type="molecule type" value="Genomic_DNA"/>
</dbReference>
<dbReference type="Pfam" id="PF00067">
    <property type="entry name" value="p450"/>
    <property type="match status" value="1"/>
</dbReference>
<dbReference type="PANTHER" id="PTHR24305:SF166">
    <property type="entry name" value="CYTOCHROME P450 12A4, MITOCHONDRIAL-RELATED"/>
    <property type="match status" value="1"/>
</dbReference>
<protein>
    <submittedName>
        <fullName evidence="8">Cytochrome P450</fullName>
    </submittedName>
</protein>
<feature type="binding site" description="axial binding residue" evidence="6">
    <location>
        <position position="437"/>
    </location>
    <ligand>
        <name>heme</name>
        <dbReference type="ChEBI" id="CHEBI:30413"/>
    </ligand>
    <ligandPart>
        <name>Fe</name>
        <dbReference type="ChEBI" id="CHEBI:18248"/>
    </ligandPart>
</feature>
<dbReference type="PRINTS" id="PR00463">
    <property type="entry name" value="EP450I"/>
</dbReference>
<keyword evidence="4 7" id="KW-0560">Oxidoreductase</keyword>
<accession>A0AAN6II18</accession>
<proteinExistence type="inferred from homology"/>
<dbReference type="GO" id="GO:0016705">
    <property type="term" value="F:oxidoreductase activity, acting on paired donors, with incorporation or reduction of molecular oxygen"/>
    <property type="evidence" value="ECO:0007669"/>
    <property type="project" value="InterPro"/>
</dbReference>
<dbReference type="Gene3D" id="1.10.630.10">
    <property type="entry name" value="Cytochrome P450"/>
    <property type="match status" value="1"/>
</dbReference>
<dbReference type="InterPro" id="IPR001128">
    <property type="entry name" value="Cyt_P450"/>
</dbReference>
<comment type="cofactor">
    <cofactor evidence="1 6">
        <name>heme</name>
        <dbReference type="ChEBI" id="CHEBI:30413"/>
    </cofactor>
</comment>
<evidence type="ECO:0000313" key="9">
    <source>
        <dbReference type="Proteomes" id="UP001203852"/>
    </source>
</evidence>
<evidence type="ECO:0000256" key="7">
    <source>
        <dbReference type="RuleBase" id="RU000461"/>
    </source>
</evidence>
<dbReference type="GO" id="GO:0004497">
    <property type="term" value="F:monooxygenase activity"/>
    <property type="evidence" value="ECO:0007669"/>
    <property type="project" value="UniProtKB-KW"/>
</dbReference>
<keyword evidence="3 6" id="KW-0479">Metal-binding</keyword>
<name>A0AAN6II18_9EURO</name>
<dbReference type="PROSITE" id="PS00086">
    <property type="entry name" value="CYTOCHROME_P450"/>
    <property type="match status" value="1"/>
</dbReference>
<evidence type="ECO:0000256" key="2">
    <source>
        <dbReference type="ARBA" id="ARBA00010617"/>
    </source>
</evidence>
<dbReference type="PRINTS" id="PR00385">
    <property type="entry name" value="P450"/>
</dbReference>
<dbReference type="CDD" id="cd11060">
    <property type="entry name" value="CYP57A1-like"/>
    <property type="match status" value="1"/>
</dbReference>
<evidence type="ECO:0000256" key="3">
    <source>
        <dbReference type="ARBA" id="ARBA00022723"/>
    </source>
</evidence>
<keyword evidence="5 6" id="KW-0408">Iron</keyword>
<comment type="caution">
    <text evidence="8">The sequence shown here is derived from an EMBL/GenBank/DDBJ whole genome shotgun (WGS) entry which is preliminary data.</text>
</comment>
<dbReference type="SUPFAM" id="SSF48264">
    <property type="entry name" value="Cytochrome P450"/>
    <property type="match status" value="1"/>
</dbReference>
<organism evidence="8 9">
    <name type="scientific">Exophiala viscosa</name>
    <dbReference type="NCBI Taxonomy" id="2486360"/>
    <lineage>
        <taxon>Eukaryota</taxon>
        <taxon>Fungi</taxon>
        <taxon>Dikarya</taxon>
        <taxon>Ascomycota</taxon>
        <taxon>Pezizomycotina</taxon>
        <taxon>Eurotiomycetes</taxon>
        <taxon>Chaetothyriomycetidae</taxon>
        <taxon>Chaetothyriales</taxon>
        <taxon>Herpotrichiellaceae</taxon>
        <taxon>Exophiala</taxon>
    </lineage>
</organism>
<evidence type="ECO:0000256" key="1">
    <source>
        <dbReference type="ARBA" id="ARBA00001971"/>
    </source>
</evidence>
<evidence type="ECO:0000256" key="5">
    <source>
        <dbReference type="ARBA" id="ARBA00023004"/>
    </source>
</evidence>
<keyword evidence="9" id="KW-1185">Reference proteome</keyword>
<reference evidence="8" key="1">
    <citation type="journal article" date="2022" name="bioRxiv">
        <title>Deciphering the potential niche of two novel black yeast fungi from a biological soil crust based on their genomes, phenotypes, and melanin regulation.</title>
        <authorList>
            <consortium name="DOE Joint Genome Institute"/>
            <person name="Carr E.C."/>
            <person name="Barton Q."/>
            <person name="Grambo S."/>
            <person name="Sullivan M."/>
            <person name="Renfro C.M."/>
            <person name="Kuo A."/>
            <person name="Pangilinan J."/>
            <person name="Lipzen A."/>
            <person name="Keymanesh K."/>
            <person name="Savage E."/>
            <person name="Barry K."/>
            <person name="Grigoriev I.V."/>
            <person name="Riekhof W.R."/>
            <person name="Harris S.S."/>
        </authorList>
    </citation>
    <scope>NUCLEOTIDE SEQUENCE</scope>
    <source>
        <strain evidence="8">JF 03-4F</strain>
    </source>
</reference>
<keyword evidence="7" id="KW-0503">Monooxygenase</keyword>
<comment type="similarity">
    <text evidence="2 7">Belongs to the cytochrome P450 family.</text>
</comment>
<dbReference type="Proteomes" id="UP001203852">
    <property type="component" value="Unassembled WGS sequence"/>
</dbReference>
<evidence type="ECO:0000256" key="4">
    <source>
        <dbReference type="ARBA" id="ARBA00023002"/>
    </source>
</evidence>
<dbReference type="GO" id="GO:0020037">
    <property type="term" value="F:heme binding"/>
    <property type="evidence" value="ECO:0007669"/>
    <property type="project" value="InterPro"/>
</dbReference>
<dbReference type="PANTHER" id="PTHR24305">
    <property type="entry name" value="CYTOCHROME P450"/>
    <property type="match status" value="1"/>
</dbReference>